<protein>
    <submittedName>
        <fullName evidence="3">Uncharacterized protein</fullName>
    </submittedName>
</protein>
<keyword evidence="2" id="KW-1133">Transmembrane helix</keyword>
<reference evidence="4" key="1">
    <citation type="journal article" date="2019" name="Int. J. Syst. Evol. Microbiol.">
        <title>The Global Catalogue of Microorganisms (GCM) 10K type strain sequencing project: providing services to taxonomists for standard genome sequencing and annotation.</title>
        <authorList>
            <consortium name="The Broad Institute Genomics Platform"/>
            <consortium name="The Broad Institute Genome Sequencing Center for Infectious Disease"/>
            <person name="Wu L."/>
            <person name="Ma J."/>
        </authorList>
    </citation>
    <scope>NUCLEOTIDE SEQUENCE [LARGE SCALE GENOMIC DNA]</scope>
    <source>
        <strain evidence="4">KLKA75</strain>
    </source>
</reference>
<feature type="region of interest" description="Disordered" evidence="1">
    <location>
        <begin position="1"/>
        <end position="45"/>
    </location>
</feature>
<feature type="transmembrane region" description="Helical" evidence="2">
    <location>
        <begin position="62"/>
        <end position="85"/>
    </location>
</feature>
<comment type="caution">
    <text evidence="3">The sequence shown here is derived from an EMBL/GenBank/DDBJ whole genome shotgun (WGS) entry which is preliminary data.</text>
</comment>
<evidence type="ECO:0000256" key="1">
    <source>
        <dbReference type="SAM" id="MobiDB-lite"/>
    </source>
</evidence>
<organism evidence="3 4">
    <name type="scientific">Actinomadura gamaensis</name>
    <dbReference type="NCBI Taxonomy" id="1763541"/>
    <lineage>
        <taxon>Bacteria</taxon>
        <taxon>Bacillati</taxon>
        <taxon>Actinomycetota</taxon>
        <taxon>Actinomycetes</taxon>
        <taxon>Streptosporangiales</taxon>
        <taxon>Thermomonosporaceae</taxon>
        <taxon>Actinomadura</taxon>
    </lineage>
</organism>
<keyword evidence="2" id="KW-0812">Transmembrane</keyword>
<dbReference type="EMBL" id="JBHSIT010000007">
    <property type="protein sequence ID" value="MFC4910354.1"/>
    <property type="molecule type" value="Genomic_DNA"/>
</dbReference>
<keyword evidence="2" id="KW-0472">Membrane</keyword>
<keyword evidence="4" id="KW-1185">Reference proteome</keyword>
<feature type="transmembrane region" description="Helical" evidence="2">
    <location>
        <begin position="123"/>
        <end position="143"/>
    </location>
</feature>
<gene>
    <name evidence="3" type="ORF">ACFPCY_23780</name>
</gene>
<evidence type="ECO:0000256" key="2">
    <source>
        <dbReference type="SAM" id="Phobius"/>
    </source>
</evidence>
<name>A0ABV9U395_9ACTN</name>
<dbReference type="Proteomes" id="UP001595872">
    <property type="component" value="Unassembled WGS sequence"/>
</dbReference>
<feature type="compositionally biased region" description="Basic and acidic residues" evidence="1">
    <location>
        <begin position="1"/>
        <end position="12"/>
    </location>
</feature>
<accession>A0ABV9U395</accession>
<dbReference type="RefSeq" id="WP_378258641.1">
    <property type="nucleotide sequence ID" value="NZ_JBHSIT010000007.1"/>
</dbReference>
<evidence type="ECO:0000313" key="4">
    <source>
        <dbReference type="Proteomes" id="UP001595872"/>
    </source>
</evidence>
<evidence type="ECO:0000313" key="3">
    <source>
        <dbReference type="EMBL" id="MFC4910354.1"/>
    </source>
</evidence>
<proteinExistence type="predicted"/>
<sequence length="146" mass="16512">MALHLGRREKATTEAPPRRWPWSPRPDGTRPWTRPASETGPTRTVVVKRRPGRWRRMRHNPISLLILAAGIAAAAILVLGILLTWGDANPSNTLVHATLRSGSWLATPFHDVFPRPNPKHQLYLNWGIAAGVYYVLSRVLSWLTRF</sequence>